<evidence type="ECO:0000256" key="9">
    <source>
        <dbReference type="PROSITE-ProRule" id="PRU00958"/>
    </source>
</evidence>
<keyword evidence="4 9" id="KW-0949">S-adenosyl-L-methionine</keyword>
<evidence type="ECO:0000256" key="4">
    <source>
        <dbReference type="ARBA" id="ARBA00022691"/>
    </source>
</evidence>
<feature type="compositionally biased region" description="Low complexity" evidence="10">
    <location>
        <begin position="1"/>
        <end position="17"/>
    </location>
</feature>
<dbReference type="EMBL" id="CDMY01000411">
    <property type="protein sequence ID" value="CEM11212.1"/>
    <property type="molecule type" value="Genomic_DNA"/>
</dbReference>
<evidence type="ECO:0000256" key="10">
    <source>
        <dbReference type="SAM" id="MobiDB-lite"/>
    </source>
</evidence>
<gene>
    <name evidence="11" type="ORF">Vbra_4397</name>
</gene>
<dbReference type="InterPro" id="IPR029063">
    <property type="entry name" value="SAM-dependent_MTases_sf"/>
</dbReference>
<dbReference type="PANTHER" id="PTHR10631">
    <property type="entry name" value="N 2 ,N 2 -DIMETHYLGUANOSINE TRNA METHYLTRANSFERASE"/>
    <property type="match status" value="1"/>
</dbReference>
<evidence type="ECO:0000256" key="5">
    <source>
        <dbReference type="ARBA" id="ARBA00022694"/>
    </source>
</evidence>
<evidence type="ECO:0000313" key="12">
    <source>
        <dbReference type="Proteomes" id="UP000041254"/>
    </source>
</evidence>
<feature type="compositionally biased region" description="Basic residues" evidence="10">
    <location>
        <begin position="73"/>
        <end position="84"/>
    </location>
</feature>
<dbReference type="GO" id="GO:0005634">
    <property type="term" value="C:nucleus"/>
    <property type="evidence" value="ECO:0007669"/>
    <property type="project" value="TreeGrafter"/>
</dbReference>
<dbReference type="PhylomeDB" id="A0A0G4FD85"/>
<keyword evidence="3 9" id="KW-0808">Transferase</keyword>
<dbReference type="FunFam" id="3.30.56.70:FF:000001">
    <property type="entry name" value="tRNA (guanine(26)-N(2))-dimethyltransferase"/>
    <property type="match status" value="1"/>
</dbReference>
<dbReference type="GO" id="GO:0000049">
    <property type="term" value="F:tRNA binding"/>
    <property type="evidence" value="ECO:0007669"/>
    <property type="project" value="UniProtKB-UniRule"/>
</dbReference>
<keyword evidence="1 9" id="KW-0820">tRNA-binding</keyword>
<dbReference type="OMA" id="PNPTPYW"/>
<feature type="region of interest" description="Disordered" evidence="10">
    <location>
        <begin position="1"/>
        <end position="21"/>
    </location>
</feature>
<proteinExistence type="inferred from homology"/>
<dbReference type="Pfam" id="PF02005">
    <property type="entry name" value="TRM"/>
    <property type="match status" value="1"/>
</dbReference>
<keyword evidence="5 9" id="KW-0819">tRNA processing</keyword>
<reference evidence="11 12" key="1">
    <citation type="submission" date="2014-11" db="EMBL/GenBank/DDBJ databases">
        <authorList>
            <person name="Zhu J."/>
            <person name="Qi W."/>
            <person name="Song R."/>
        </authorList>
    </citation>
    <scope>NUCLEOTIDE SEQUENCE [LARGE SCALE GENOMIC DNA]</scope>
</reference>
<evidence type="ECO:0000256" key="6">
    <source>
        <dbReference type="ARBA" id="ARBA00022884"/>
    </source>
</evidence>
<sequence length="588" mass="64339">MAESSGEGQGAAAPGSSNSPKLKLIHEGKAQVEVSAANEVFYNPAQVVNRDLSVICIKAYHQLRWRQLQANKANKKTRGTKRKAVGSDGPLPDQDGASPAVPPQDESSAAPVDTEQHNGTGDAHGSRAQPPAAAFRGLVDVPESHRLTVLEPLSASGLRGLRYLLELPHCVRHVIANDIDPKAADTIRHNRHINNISPDQMHVECEDASVLMYMWKRRGQQQGKGNGADNLDIIDIDPYGSASPFLDAAVQAVKDGGMLCVTSTDMPVLAGNTPEVTFSRYGGTALKARYVHEMALRLVLHAIRTSAGRYKRSVVPLASFSIDFYVRVFVQIRNSSAETKNICKETGLVFQCVQCDTFHVVPLGETVPSKNPQGPDRFKAPHMPTHIGGTCGECGGRYTIGGPAYMGPLYQEEFVSLCLEVCKAADADDSDTLDGLTQTPRIKGMLGAVQQEWFDLPLFYHLPSLCAKIKLQVIPLKAFKSALLHLGYRVSHFHREPQAIKTDAPPTVVHDLIRSWAKEHPPKNTKHALLQKDIMTEGIDFSLHKDVSTLMGSCIREDRDASSQAQPRWMPNPQPFWGPQKKARSSRG</sequence>
<evidence type="ECO:0000256" key="8">
    <source>
        <dbReference type="ARBA" id="ARBA00051897"/>
    </source>
</evidence>
<evidence type="ECO:0000256" key="3">
    <source>
        <dbReference type="ARBA" id="ARBA00022679"/>
    </source>
</evidence>
<feature type="region of interest" description="Disordered" evidence="10">
    <location>
        <begin position="557"/>
        <end position="588"/>
    </location>
</feature>
<dbReference type="VEuPathDB" id="CryptoDB:Vbra_4397"/>
<evidence type="ECO:0000256" key="1">
    <source>
        <dbReference type="ARBA" id="ARBA00022555"/>
    </source>
</evidence>
<evidence type="ECO:0000313" key="11">
    <source>
        <dbReference type="EMBL" id="CEM11212.1"/>
    </source>
</evidence>
<dbReference type="Gene3D" id="3.30.56.70">
    <property type="entry name" value="N2,N2-dimethylguanosine tRNA methyltransferase, C-terminal domain"/>
    <property type="match status" value="1"/>
</dbReference>
<name>A0A0G4FD85_VITBC</name>
<dbReference type="GO" id="GO:0160104">
    <property type="term" value="F:tRNA (guanine(26)-N2)-dimethyltransferase activity"/>
    <property type="evidence" value="ECO:0007669"/>
    <property type="project" value="UniProtKB-UniRule"/>
</dbReference>
<dbReference type="SUPFAM" id="SSF53335">
    <property type="entry name" value="S-adenosyl-L-methionine-dependent methyltransferases"/>
    <property type="match status" value="1"/>
</dbReference>
<dbReference type="InterPro" id="IPR042296">
    <property type="entry name" value="tRNA_met_Trm1_C"/>
</dbReference>
<evidence type="ECO:0000256" key="7">
    <source>
        <dbReference type="ARBA" id="ARBA00039099"/>
    </source>
</evidence>
<dbReference type="FunCoup" id="A0A0G4FD85">
    <property type="interactions" value="328"/>
</dbReference>
<accession>A0A0G4FD85</accession>
<organism evidence="11 12">
    <name type="scientific">Vitrella brassicaformis (strain CCMP3155)</name>
    <dbReference type="NCBI Taxonomy" id="1169540"/>
    <lineage>
        <taxon>Eukaryota</taxon>
        <taxon>Sar</taxon>
        <taxon>Alveolata</taxon>
        <taxon>Colpodellida</taxon>
        <taxon>Vitrellaceae</taxon>
        <taxon>Vitrella</taxon>
    </lineage>
</organism>
<dbReference type="Proteomes" id="UP000041254">
    <property type="component" value="Unassembled WGS sequence"/>
</dbReference>
<keyword evidence="6 9" id="KW-0694">RNA-binding</keyword>
<dbReference type="EC" id="2.1.1.216" evidence="7 9"/>
<comment type="similarity">
    <text evidence="9">Belongs to the class I-like SAM-binding methyltransferase superfamily. Trm1 family.</text>
</comment>
<keyword evidence="12" id="KW-1185">Reference proteome</keyword>
<evidence type="ECO:0000256" key="2">
    <source>
        <dbReference type="ARBA" id="ARBA00022603"/>
    </source>
</evidence>
<feature type="region of interest" description="Disordered" evidence="10">
    <location>
        <begin position="71"/>
        <end position="130"/>
    </location>
</feature>
<dbReference type="PROSITE" id="PS51626">
    <property type="entry name" value="SAM_MT_TRM1"/>
    <property type="match status" value="1"/>
</dbReference>
<protein>
    <recommendedName>
        <fullName evidence="7 9">tRNA (guanine(26)-N(2))-dimethyltransferase</fullName>
        <ecNumber evidence="7 9">2.1.1.216</ecNumber>
    </recommendedName>
</protein>
<dbReference type="AlphaFoldDB" id="A0A0G4FD85"/>
<dbReference type="InterPro" id="IPR002905">
    <property type="entry name" value="Trm1"/>
</dbReference>
<dbReference type="PANTHER" id="PTHR10631:SF3">
    <property type="entry name" value="TRNA (GUANINE(26)-N(2))-DIMETHYLTRANSFERASE"/>
    <property type="match status" value="1"/>
</dbReference>
<dbReference type="Gene3D" id="3.40.50.150">
    <property type="entry name" value="Vaccinia Virus protein VP39"/>
    <property type="match status" value="1"/>
</dbReference>
<dbReference type="OrthoDB" id="6349953at2759"/>
<dbReference type="STRING" id="1169540.A0A0G4FD85"/>
<dbReference type="NCBIfam" id="TIGR00308">
    <property type="entry name" value="TRM1"/>
    <property type="match status" value="1"/>
</dbReference>
<comment type="catalytic activity">
    <reaction evidence="8 9">
        <text>guanosine(26) in tRNA + 2 S-adenosyl-L-methionine = N(2)-dimethylguanosine(26) in tRNA + 2 S-adenosyl-L-homocysteine + 2 H(+)</text>
        <dbReference type="Rhea" id="RHEA:43140"/>
        <dbReference type="Rhea" id="RHEA-COMP:10359"/>
        <dbReference type="Rhea" id="RHEA-COMP:10360"/>
        <dbReference type="ChEBI" id="CHEBI:15378"/>
        <dbReference type="ChEBI" id="CHEBI:57856"/>
        <dbReference type="ChEBI" id="CHEBI:59789"/>
        <dbReference type="ChEBI" id="CHEBI:74269"/>
        <dbReference type="ChEBI" id="CHEBI:74513"/>
        <dbReference type="EC" id="2.1.1.216"/>
    </reaction>
</comment>
<dbReference type="InParanoid" id="A0A0G4FD85"/>
<keyword evidence="2 9" id="KW-0489">Methyltransferase</keyword>
<dbReference type="GO" id="GO:0002940">
    <property type="term" value="P:tRNA N2-guanine methylation"/>
    <property type="evidence" value="ECO:0007669"/>
    <property type="project" value="TreeGrafter"/>
</dbReference>